<keyword evidence="1" id="KW-0812">Transmembrane</keyword>
<name>A0ABD4ZAJ5_9CREN</name>
<dbReference type="RefSeq" id="WP_285274307.1">
    <property type="nucleotide sequence ID" value="NZ_JASNVW010000006.1"/>
</dbReference>
<dbReference type="Pfam" id="PF09973">
    <property type="entry name" value="DUF2208"/>
    <property type="match status" value="1"/>
</dbReference>
<keyword evidence="3" id="KW-1185">Reference proteome</keyword>
<keyword evidence="1" id="KW-0472">Membrane</keyword>
<feature type="transmembrane region" description="Helical" evidence="1">
    <location>
        <begin position="94"/>
        <end position="113"/>
    </location>
</feature>
<comment type="caution">
    <text evidence="2">The sequence shown here is derived from an EMBL/GenBank/DDBJ whole genome shotgun (WGS) entry which is preliminary data.</text>
</comment>
<keyword evidence="1" id="KW-1133">Transmembrane helix</keyword>
<proteinExistence type="predicted"/>
<feature type="transmembrane region" description="Helical" evidence="1">
    <location>
        <begin position="133"/>
        <end position="154"/>
    </location>
</feature>
<evidence type="ECO:0000256" key="1">
    <source>
        <dbReference type="SAM" id="Phobius"/>
    </source>
</evidence>
<gene>
    <name evidence="2" type="ORF">QPL79_08090</name>
</gene>
<reference evidence="2 3" key="1">
    <citation type="submission" date="2023-05" db="EMBL/GenBank/DDBJ databases">
        <title>A new hyperthermophilic archaea 'Ignisphaera cupida' sp. nov. and description of the family 'Ignisphaeraceae' fam. nov.</title>
        <authorList>
            <person name="Podosokorskaya O.A."/>
            <person name="Elcheninov A.G."/>
            <person name="Klukina A."/>
            <person name="Merkel A.Y."/>
        </authorList>
    </citation>
    <scope>NUCLEOTIDE SEQUENCE [LARGE SCALE GENOMIC DNA]</scope>
    <source>
        <strain evidence="2 3">4213-co</strain>
    </source>
</reference>
<protein>
    <submittedName>
        <fullName evidence="2">DUF2208 family protein</fullName>
    </submittedName>
</protein>
<evidence type="ECO:0000313" key="3">
    <source>
        <dbReference type="Proteomes" id="UP001529235"/>
    </source>
</evidence>
<dbReference type="EMBL" id="JASNVW010000006">
    <property type="protein sequence ID" value="MDK6029320.1"/>
    <property type="molecule type" value="Genomic_DNA"/>
</dbReference>
<dbReference type="Proteomes" id="UP001529235">
    <property type="component" value="Unassembled WGS sequence"/>
</dbReference>
<dbReference type="InterPro" id="IPR009198">
    <property type="entry name" value="UCP014484_TM"/>
</dbReference>
<dbReference type="AlphaFoldDB" id="A0ABD4ZAJ5"/>
<sequence>MPLSKSSLYTLAPMVITIIVFSLISTFIPPNYIYIANIVYVIVFMFVMMAIPRLLAKRKSIEIKGTLILKASPREVMNLMLKDVELEKELKPQFTAMILMTFIPLILWFLLAGFINNILSPIMSASNGFTQRFIGYVAFYSILFGIIRIVTYFITPKKMIMPINSYEIRSDGIKAGGFALTFPIDLSRYKIFIDTRRGFFEIFDKSTRYAYRFYVPDVTKIKNVLEKYGGVK</sequence>
<feature type="transmembrane region" description="Helical" evidence="1">
    <location>
        <begin position="34"/>
        <end position="55"/>
    </location>
</feature>
<evidence type="ECO:0000313" key="2">
    <source>
        <dbReference type="EMBL" id="MDK6029320.1"/>
    </source>
</evidence>
<feature type="transmembrane region" description="Helical" evidence="1">
    <location>
        <begin position="7"/>
        <end position="28"/>
    </location>
</feature>
<accession>A0ABD4ZAJ5</accession>
<organism evidence="2 3">
    <name type="scientific">Ignisphaera cupida</name>
    <dbReference type="NCBI Taxonomy" id="3050454"/>
    <lineage>
        <taxon>Archaea</taxon>
        <taxon>Thermoproteota</taxon>
        <taxon>Thermoprotei</taxon>
        <taxon>Desulfurococcales</taxon>
        <taxon>Desulfurococcaceae</taxon>
        <taxon>Ignisphaera</taxon>
    </lineage>
</organism>